<evidence type="ECO:0000259" key="4">
    <source>
        <dbReference type="Pfam" id="PF00534"/>
    </source>
</evidence>
<evidence type="ECO:0000313" key="7">
    <source>
        <dbReference type="Proteomes" id="UP000622707"/>
    </source>
</evidence>
<dbReference type="PANTHER" id="PTHR12526:SF510">
    <property type="entry name" value="D-INOSITOL 3-PHOSPHATE GLYCOSYLTRANSFERASE"/>
    <property type="match status" value="1"/>
</dbReference>
<evidence type="ECO:0000259" key="5">
    <source>
        <dbReference type="Pfam" id="PF13439"/>
    </source>
</evidence>
<dbReference type="RefSeq" id="WP_201689663.1">
    <property type="nucleotide sequence ID" value="NZ_JAEQND010000006.1"/>
</dbReference>
<keyword evidence="2" id="KW-0808">Transferase</keyword>
<dbReference type="InterPro" id="IPR001296">
    <property type="entry name" value="Glyco_trans_1"/>
</dbReference>
<keyword evidence="1" id="KW-0328">Glycosyltransferase</keyword>
<comment type="caution">
    <text evidence="6">The sequence shown here is derived from an EMBL/GenBank/DDBJ whole genome shotgun (WGS) entry which is preliminary data.</text>
</comment>
<evidence type="ECO:0000313" key="6">
    <source>
        <dbReference type="EMBL" id="MBL0425787.1"/>
    </source>
</evidence>
<organism evidence="6 7">
    <name type="scientific">Ramlibacter alkalitolerans</name>
    <dbReference type="NCBI Taxonomy" id="2039631"/>
    <lineage>
        <taxon>Bacteria</taxon>
        <taxon>Pseudomonadati</taxon>
        <taxon>Pseudomonadota</taxon>
        <taxon>Betaproteobacteria</taxon>
        <taxon>Burkholderiales</taxon>
        <taxon>Comamonadaceae</taxon>
        <taxon>Ramlibacter</taxon>
    </lineage>
</organism>
<dbReference type="Gene3D" id="3.40.50.2000">
    <property type="entry name" value="Glycogen Phosphorylase B"/>
    <property type="match status" value="2"/>
</dbReference>
<evidence type="ECO:0000256" key="3">
    <source>
        <dbReference type="SAM" id="MobiDB-lite"/>
    </source>
</evidence>
<dbReference type="Pfam" id="PF13439">
    <property type="entry name" value="Glyco_transf_4"/>
    <property type="match status" value="1"/>
</dbReference>
<feature type="domain" description="Glycosyl transferase family 1" evidence="4">
    <location>
        <begin position="182"/>
        <end position="341"/>
    </location>
</feature>
<evidence type="ECO:0000256" key="1">
    <source>
        <dbReference type="ARBA" id="ARBA00022676"/>
    </source>
</evidence>
<reference evidence="6 7" key="1">
    <citation type="journal article" date="2017" name="Int. J. Syst. Evol. Microbiol.">
        <title>Ramlibacter alkalitolerans sp. nov., alkali-tolerant bacterium isolated from soil of ginseng.</title>
        <authorList>
            <person name="Lee D.H."/>
            <person name="Cha C.J."/>
        </authorList>
    </citation>
    <scope>NUCLEOTIDE SEQUENCE [LARGE SCALE GENOMIC DNA]</scope>
    <source>
        <strain evidence="6 7">KACC 19305</strain>
    </source>
</reference>
<dbReference type="Proteomes" id="UP000622707">
    <property type="component" value="Unassembled WGS sequence"/>
</dbReference>
<proteinExistence type="predicted"/>
<dbReference type="CDD" id="cd03820">
    <property type="entry name" value="GT4_AmsD-like"/>
    <property type="match status" value="1"/>
</dbReference>
<keyword evidence="7" id="KW-1185">Reference proteome</keyword>
<protein>
    <submittedName>
        <fullName evidence="6">Glycosyltransferase family 4 protein</fullName>
    </submittedName>
</protein>
<dbReference type="InterPro" id="IPR028098">
    <property type="entry name" value="Glyco_trans_4-like_N"/>
</dbReference>
<dbReference type="PANTHER" id="PTHR12526">
    <property type="entry name" value="GLYCOSYLTRANSFERASE"/>
    <property type="match status" value="1"/>
</dbReference>
<dbReference type="Pfam" id="PF00534">
    <property type="entry name" value="Glycos_transf_1"/>
    <property type="match status" value="1"/>
</dbReference>
<accession>A0ABS1JNE9</accession>
<gene>
    <name evidence="6" type="ORF">JI746_11770</name>
</gene>
<sequence length="391" mass="42486">MKLLFVIKSLNVVGGGAERVLVDVANGLVARGHEVKVLTFDPAGESFYRLDPRIERTDTGIGEPGRSTPRLGFLMNIPRIRRAVVSKKVDLVIAFMHSTYVPVAAALLGTGTRLVFSEHIDAAHYADRPLQRMLVRLGDRLAIAKTVPSAPLREEHPPAARRKVHVLPNAVDLATFMQRGREAPRQPPVLLTIGRFMAQKNHIELLQAFARLAPGFPEWTLRIVGEGELRPQLEAEIARLGLQDRAVLPGVTRDVASEYAAASFVVLPSLYESFGLVAAEALASSRAVLAFDSCVGVAEMVRDEINGLLVSASGDRVATLAAGMERMMRDEALRSRLGAAGPASVSRYALGGVLDAWEALLVQLDQHGGLRGRHQDSSSEPGRSDDRLLRR</sequence>
<evidence type="ECO:0000256" key="2">
    <source>
        <dbReference type="ARBA" id="ARBA00022679"/>
    </source>
</evidence>
<dbReference type="SUPFAM" id="SSF53756">
    <property type="entry name" value="UDP-Glycosyltransferase/glycogen phosphorylase"/>
    <property type="match status" value="1"/>
</dbReference>
<feature type="domain" description="Glycosyltransferase subfamily 4-like N-terminal" evidence="5">
    <location>
        <begin position="15"/>
        <end position="174"/>
    </location>
</feature>
<dbReference type="EMBL" id="JAEQND010000006">
    <property type="protein sequence ID" value="MBL0425787.1"/>
    <property type="molecule type" value="Genomic_DNA"/>
</dbReference>
<feature type="region of interest" description="Disordered" evidence="3">
    <location>
        <begin position="369"/>
        <end position="391"/>
    </location>
</feature>
<name>A0ABS1JNE9_9BURK</name>
<feature type="compositionally biased region" description="Basic and acidic residues" evidence="3">
    <location>
        <begin position="373"/>
        <end position="391"/>
    </location>
</feature>